<evidence type="ECO:0000256" key="1">
    <source>
        <dbReference type="SAM" id="MobiDB-lite"/>
    </source>
</evidence>
<feature type="region of interest" description="Disordered" evidence="1">
    <location>
        <begin position="1"/>
        <end position="49"/>
    </location>
</feature>
<comment type="caution">
    <text evidence="2">The sequence shown here is derived from an EMBL/GenBank/DDBJ whole genome shotgun (WGS) entry which is preliminary data.</text>
</comment>
<accession>A0AAD9YUH3</accession>
<protein>
    <submittedName>
        <fullName evidence="2">Uncharacterized protein</fullName>
    </submittedName>
</protein>
<dbReference type="AlphaFoldDB" id="A0AAD9YUH3"/>
<evidence type="ECO:0000313" key="3">
    <source>
        <dbReference type="Proteomes" id="UP001281614"/>
    </source>
</evidence>
<dbReference type="Proteomes" id="UP001281614">
    <property type="component" value="Unassembled WGS sequence"/>
</dbReference>
<dbReference type="EMBL" id="VYYT01000001">
    <property type="protein sequence ID" value="KAK2780140.1"/>
    <property type="molecule type" value="Genomic_DNA"/>
</dbReference>
<gene>
    <name evidence="2" type="ORF">CKAH01_00084</name>
</gene>
<feature type="compositionally biased region" description="Polar residues" evidence="1">
    <location>
        <begin position="98"/>
        <end position="113"/>
    </location>
</feature>
<keyword evidence="3" id="KW-1185">Reference proteome</keyword>
<feature type="compositionally biased region" description="Basic and acidic residues" evidence="1">
    <location>
        <begin position="124"/>
        <end position="134"/>
    </location>
</feature>
<sequence>MDLSLSVRRPLSEEREEMTERIPYPSRAVPAHRAKRPAPAAPSPAPGLDARLSGTYQLTMQWNWVARAQSALRPGSEEDDTIRGRPQDPPPMSGANFKLSSNFRDSSDTQSPPCLSEAGQAMNDDGHCRRDGAPEKTPTSKQLYSVLPVVLYGTPE</sequence>
<evidence type="ECO:0000313" key="2">
    <source>
        <dbReference type="EMBL" id="KAK2780140.1"/>
    </source>
</evidence>
<reference evidence="2" key="1">
    <citation type="submission" date="2023-02" db="EMBL/GenBank/DDBJ databases">
        <title>Colletotrichum kahawae CIFC_Que2 genome sequencing and assembly.</title>
        <authorList>
            <person name="Baroncelli R."/>
        </authorList>
    </citation>
    <scope>NUCLEOTIDE SEQUENCE</scope>
    <source>
        <strain evidence="2">CIFC_Que2</strain>
    </source>
</reference>
<proteinExistence type="predicted"/>
<name>A0AAD9YUH3_COLKA</name>
<organism evidence="2 3">
    <name type="scientific">Colletotrichum kahawae</name>
    <name type="common">Coffee berry disease fungus</name>
    <dbReference type="NCBI Taxonomy" id="34407"/>
    <lineage>
        <taxon>Eukaryota</taxon>
        <taxon>Fungi</taxon>
        <taxon>Dikarya</taxon>
        <taxon>Ascomycota</taxon>
        <taxon>Pezizomycotina</taxon>
        <taxon>Sordariomycetes</taxon>
        <taxon>Hypocreomycetidae</taxon>
        <taxon>Glomerellales</taxon>
        <taxon>Glomerellaceae</taxon>
        <taxon>Colletotrichum</taxon>
        <taxon>Colletotrichum gloeosporioides species complex</taxon>
    </lineage>
</organism>
<feature type="region of interest" description="Disordered" evidence="1">
    <location>
        <begin position="70"/>
        <end position="141"/>
    </location>
</feature>